<proteinExistence type="predicted"/>
<reference evidence="3 4" key="1">
    <citation type="submission" date="2016-07" db="EMBL/GenBank/DDBJ databases">
        <title>Pervasive Adenine N6-methylation of Active Genes in Fungi.</title>
        <authorList>
            <consortium name="DOE Joint Genome Institute"/>
            <person name="Mondo S.J."/>
            <person name="Dannebaum R.O."/>
            <person name="Kuo R.C."/>
            <person name="Labutti K."/>
            <person name="Haridas S."/>
            <person name="Kuo A."/>
            <person name="Salamov A."/>
            <person name="Ahrendt S.R."/>
            <person name="Lipzen A."/>
            <person name="Sullivan W."/>
            <person name="Andreopoulos W.B."/>
            <person name="Clum A."/>
            <person name="Lindquist E."/>
            <person name="Daum C."/>
            <person name="Ramamoorthy G.K."/>
            <person name="Gryganskyi A."/>
            <person name="Culley D."/>
            <person name="Magnuson J.K."/>
            <person name="James T.Y."/>
            <person name="O'Malley M.A."/>
            <person name="Stajich J.E."/>
            <person name="Spatafora J.W."/>
            <person name="Visel A."/>
            <person name="Grigoriev I.V."/>
        </authorList>
    </citation>
    <scope>NUCLEOTIDE SEQUENCE [LARGE SCALE GENOMIC DNA]</scope>
    <source>
        <strain evidence="3 4">PL171</strain>
    </source>
</reference>
<keyword evidence="2" id="KW-0472">Membrane</keyword>
<dbReference type="Proteomes" id="UP000193411">
    <property type="component" value="Unassembled WGS sequence"/>
</dbReference>
<gene>
    <name evidence="3" type="ORF">BCR44DRAFT_41924</name>
</gene>
<accession>A0A1Y2HQ04</accession>
<protein>
    <submittedName>
        <fullName evidence="3">Uncharacterized protein</fullName>
    </submittedName>
</protein>
<name>A0A1Y2HQ04_9FUNG</name>
<evidence type="ECO:0000313" key="3">
    <source>
        <dbReference type="EMBL" id="ORZ35881.1"/>
    </source>
</evidence>
<feature type="region of interest" description="Disordered" evidence="1">
    <location>
        <begin position="176"/>
        <end position="195"/>
    </location>
</feature>
<keyword evidence="2" id="KW-1133">Transmembrane helix</keyword>
<keyword evidence="2" id="KW-0812">Transmembrane</keyword>
<sequence length="323" mass="35222">MASSEHMPTESPPSLLIRVVEIGNIRTDIRTTNLDCDEGSFVTRLDMQTVVQTDYGGPYIAGLRLYCHGLPPGEFKHSVNWSPVPTDGKANYTNFEGDVMADGIHNVIAAWRKYVQLIGYGTGTIVGGGSGARVLWQQAAHRDFADCRLQGVQMIWYSWVDGMRLRFSCPSTRSTSAMPPSLASPSPSPPSSSTAQSTASIVVVDGTCPLLVPVGIGVAIGATSVLAILTAWILLRRQWSRSRRRRNKVDHEPIVPLLPINPNFLTRPTTSGTSFVTNPYFLTPYTAYPAEDSGEAECEDDVADLADGHGEHEDLYLPQTSHF</sequence>
<dbReference type="AlphaFoldDB" id="A0A1Y2HQ04"/>
<evidence type="ECO:0000256" key="1">
    <source>
        <dbReference type="SAM" id="MobiDB-lite"/>
    </source>
</evidence>
<dbReference type="EMBL" id="MCFL01000020">
    <property type="protein sequence ID" value="ORZ35881.1"/>
    <property type="molecule type" value="Genomic_DNA"/>
</dbReference>
<comment type="caution">
    <text evidence="3">The sequence shown here is derived from an EMBL/GenBank/DDBJ whole genome shotgun (WGS) entry which is preliminary data.</text>
</comment>
<evidence type="ECO:0000313" key="4">
    <source>
        <dbReference type="Proteomes" id="UP000193411"/>
    </source>
</evidence>
<keyword evidence="4" id="KW-1185">Reference proteome</keyword>
<evidence type="ECO:0000256" key="2">
    <source>
        <dbReference type="SAM" id="Phobius"/>
    </source>
</evidence>
<feature type="transmembrane region" description="Helical" evidence="2">
    <location>
        <begin position="210"/>
        <end position="235"/>
    </location>
</feature>
<organism evidence="3 4">
    <name type="scientific">Catenaria anguillulae PL171</name>
    <dbReference type="NCBI Taxonomy" id="765915"/>
    <lineage>
        <taxon>Eukaryota</taxon>
        <taxon>Fungi</taxon>
        <taxon>Fungi incertae sedis</taxon>
        <taxon>Blastocladiomycota</taxon>
        <taxon>Blastocladiomycetes</taxon>
        <taxon>Blastocladiales</taxon>
        <taxon>Catenariaceae</taxon>
        <taxon>Catenaria</taxon>
    </lineage>
</organism>